<sequence length="819" mass="92104">MHTQFLIVLGLLACCNAATLGKDEVFVVGLTKDGYYEKKDYSHIRNNPVAEEDTIKAVITNHGVGSERVGFHAYFPDNVEINSFSMENEGLSYHGKKTNVQHAQEILKRAHEDGHNVAVYVPRSLTDNSRNYQTSGNNINIGPGHEVDVQIRYIKTELDVETKAENRAHLYVDMSLTSPDILTAEISSPNYPNIYHNNALFTWLIEVSFGNVVSIYFDGFSFEECCDRLTLHDGASSHGHIIAEITGEYSDDAEVSFRSTQEFMFLKLNSDCTVSSKGFKALATAVFISSNTTTESPPKRTTPQYPITFTPPSTTESTGEGSGEDGYMNTTTATTSHSPGVITTTTPSPSISECDGHKTMQADPAYKYLISPGYPEHYANNLDCSWFVRTDSNYIIELIALDIELESCCDKVYVYDGPTSSDKLIAELTGTDASPVQTSQHEMFIRFQSDDSLGLKGFRLGYKSLPGSSNSDSNRSNQFFDVFWTQEYAMFSFPVPNTNFLHYTWHIHNHDPAYTLRLNDYYSFSIASDDYLQVFDGPSSKSVLLCNVTYRNYFPTIDSSGSDLFVEFFTKSNSSLSEFTLKFYQRYENCPRVNLYATHEYQYFSSPGYPSSYYNDMSCLWYIYPSESHEIIEVTFVDADVDISDALYVDHYYQTSYIRPWHMDVSNVPFYDYSNIRIVFNADATITGRGFQAKYRSTPADSALPINWGTPCPTKSYASAQSGYGVLNDEIWEASCILLPIISNTSSIKLQIDSSDIPNGVAELTVNSWSAGLLATFVDFFDVSDYYLGVFSFPDMYVRLNAFPKATDKDVRVSWEVIQ</sequence>
<dbReference type="CDD" id="cd00041">
    <property type="entry name" value="CUB"/>
    <property type="match status" value="3"/>
</dbReference>
<dbReference type="PROSITE" id="PS01180">
    <property type="entry name" value="CUB"/>
    <property type="match status" value="3"/>
</dbReference>
<feature type="compositionally biased region" description="Polar residues" evidence="4">
    <location>
        <begin position="328"/>
        <end position="338"/>
    </location>
</feature>
<evidence type="ECO:0000256" key="5">
    <source>
        <dbReference type="SAM" id="SignalP"/>
    </source>
</evidence>
<comment type="caution">
    <text evidence="3">Lacks conserved residue(s) required for the propagation of feature annotation.</text>
</comment>
<feature type="domain" description="CUB" evidence="6">
    <location>
        <begin position="354"/>
        <end position="465"/>
    </location>
</feature>
<accession>A0ABP0FQJ8</accession>
<dbReference type="SUPFAM" id="SSF49854">
    <property type="entry name" value="Spermadhesin, CUB domain"/>
    <property type="match status" value="4"/>
</dbReference>
<keyword evidence="5" id="KW-0732">Signal</keyword>
<dbReference type="Gene3D" id="2.60.120.290">
    <property type="entry name" value="Spermadhesin, CUB domain"/>
    <property type="match status" value="4"/>
</dbReference>
<dbReference type="InterPro" id="IPR000859">
    <property type="entry name" value="CUB_dom"/>
</dbReference>
<dbReference type="SMART" id="SM00042">
    <property type="entry name" value="CUB"/>
    <property type="match status" value="4"/>
</dbReference>
<evidence type="ECO:0000256" key="2">
    <source>
        <dbReference type="ARBA" id="ARBA00023157"/>
    </source>
</evidence>
<dbReference type="PANTHER" id="PTHR24251">
    <property type="entry name" value="OVOCHYMASE-RELATED"/>
    <property type="match status" value="1"/>
</dbReference>
<evidence type="ECO:0000256" key="3">
    <source>
        <dbReference type="PROSITE-ProRule" id="PRU00059"/>
    </source>
</evidence>
<evidence type="ECO:0000256" key="4">
    <source>
        <dbReference type="SAM" id="MobiDB-lite"/>
    </source>
</evidence>
<evidence type="ECO:0000313" key="8">
    <source>
        <dbReference type="Proteomes" id="UP001642483"/>
    </source>
</evidence>
<feature type="region of interest" description="Disordered" evidence="4">
    <location>
        <begin position="292"/>
        <end position="355"/>
    </location>
</feature>
<feature type="compositionally biased region" description="Polar residues" evidence="4">
    <location>
        <begin position="292"/>
        <end position="312"/>
    </location>
</feature>
<dbReference type="InterPro" id="IPR035914">
    <property type="entry name" value="Sperma_CUB_dom_sf"/>
</dbReference>
<organism evidence="7 8">
    <name type="scientific">Clavelina lepadiformis</name>
    <name type="common">Light-bulb sea squirt</name>
    <name type="synonym">Ascidia lepadiformis</name>
    <dbReference type="NCBI Taxonomy" id="159417"/>
    <lineage>
        <taxon>Eukaryota</taxon>
        <taxon>Metazoa</taxon>
        <taxon>Chordata</taxon>
        <taxon>Tunicata</taxon>
        <taxon>Ascidiacea</taxon>
        <taxon>Aplousobranchia</taxon>
        <taxon>Clavelinidae</taxon>
        <taxon>Clavelina</taxon>
    </lineage>
</organism>
<reference evidence="7 8" key="1">
    <citation type="submission" date="2024-02" db="EMBL/GenBank/DDBJ databases">
        <authorList>
            <person name="Daric V."/>
            <person name="Darras S."/>
        </authorList>
    </citation>
    <scope>NUCLEOTIDE SEQUENCE [LARGE SCALE GENOMIC DNA]</scope>
</reference>
<feature type="chain" id="PRO_5046965060" description="CUB domain-containing protein" evidence="5">
    <location>
        <begin position="18"/>
        <end position="819"/>
    </location>
</feature>
<keyword evidence="2" id="KW-1015">Disulfide bond</keyword>
<dbReference type="EMBL" id="CAWYQH010000090">
    <property type="protein sequence ID" value="CAK8681941.1"/>
    <property type="molecule type" value="Genomic_DNA"/>
</dbReference>
<protein>
    <recommendedName>
        <fullName evidence="6">CUB domain-containing protein</fullName>
    </recommendedName>
</protein>
<evidence type="ECO:0000313" key="7">
    <source>
        <dbReference type="EMBL" id="CAK8681941.1"/>
    </source>
</evidence>
<feature type="domain" description="CUB" evidence="6">
    <location>
        <begin position="590"/>
        <end position="698"/>
    </location>
</feature>
<evidence type="ECO:0000256" key="1">
    <source>
        <dbReference type="ARBA" id="ARBA00022737"/>
    </source>
</evidence>
<feature type="domain" description="CUB" evidence="6">
    <location>
        <begin position="172"/>
        <end position="286"/>
    </location>
</feature>
<keyword evidence="8" id="KW-1185">Reference proteome</keyword>
<name>A0ABP0FQJ8_CLALP</name>
<dbReference type="Pfam" id="PF00431">
    <property type="entry name" value="CUB"/>
    <property type="match status" value="3"/>
</dbReference>
<comment type="caution">
    <text evidence="7">The sequence shown here is derived from an EMBL/GenBank/DDBJ whole genome shotgun (WGS) entry which is preliminary data.</text>
</comment>
<gene>
    <name evidence="7" type="ORF">CVLEPA_LOCUS12168</name>
</gene>
<keyword evidence="1" id="KW-0677">Repeat</keyword>
<dbReference type="Proteomes" id="UP001642483">
    <property type="component" value="Unassembled WGS sequence"/>
</dbReference>
<feature type="signal peptide" evidence="5">
    <location>
        <begin position="1"/>
        <end position="17"/>
    </location>
</feature>
<proteinExistence type="predicted"/>
<feature type="compositionally biased region" description="Low complexity" evidence="4">
    <location>
        <begin position="342"/>
        <end position="352"/>
    </location>
</feature>
<evidence type="ECO:0000259" key="6">
    <source>
        <dbReference type="PROSITE" id="PS01180"/>
    </source>
</evidence>